<evidence type="ECO:0000256" key="8">
    <source>
        <dbReference type="SAM" id="Phobius"/>
    </source>
</evidence>
<evidence type="ECO:0000256" key="4">
    <source>
        <dbReference type="ARBA" id="ARBA00023040"/>
    </source>
</evidence>
<dbReference type="EMBL" id="SUNJ01001121">
    <property type="protein sequence ID" value="TPP67070.1"/>
    <property type="molecule type" value="Genomic_DNA"/>
</dbReference>
<dbReference type="Proteomes" id="UP000316759">
    <property type="component" value="Unassembled WGS sequence"/>
</dbReference>
<dbReference type="PANTHER" id="PTHR24238:SF57">
    <property type="entry name" value="G-PROTEIN COUPLED RECEPTOR 83"/>
    <property type="match status" value="1"/>
</dbReference>
<evidence type="ECO:0000256" key="7">
    <source>
        <dbReference type="ARBA" id="ARBA00023224"/>
    </source>
</evidence>
<proteinExistence type="predicted"/>
<feature type="transmembrane region" description="Helical" evidence="8">
    <location>
        <begin position="37"/>
        <end position="54"/>
    </location>
</feature>
<keyword evidence="6" id="KW-0675">Receptor</keyword>
<name>A0A504ZCR3_FASGI</name>
<evidence type="ECO:0000256" key="5">
    <source>
        <dbReference type="ARBA" id="ARBA00023136"/>
    </source>
</evidence>
<organism evidence="9 10">
    <name type="scientific">Fasciola gigantica</name>
    <name type="common">Giant liver fluke</name>
    <dbReference type="NCBI Taxonomy" id="46835"/>
    <lineage>
        <taxon>Eukaryota</taxon>
        <taxon>Metazoa</taxon>
        <taxon>Spiralia</taxon>
        <taxon>Lophotrochozoa</taxon>
        <taxon>Platyhelminthes</taxon>
        <taxon>Trematoda</taxon>
        <taxon>Digenea</taxon>
        <taxon>Plagiorchiida</taxon>
        <taxon>Echinostomata</taxon>
        <taxon>Echinostomatoidea</taxon>
        <taxon>Fasciolidae</taxon>
        <taxon>Fasciola</taxon>
    </lineage>
</organism>
<dbReference type="Pfam" id="PF00001">
    <property type="entry name" value="7tm_1"/>
    <property type="match status" value="1"/>
</dbReference>
<keyword evidence="3 8" id="KW-1133">Transmembrane helix</keyword>
<dbReference type="PANTHER" id="PTHR24238">
    <property type="entry name" value="G-PROTEIN COUPLED RECEPTOR"/>
    <property type="match status" value="1"/>
</dbReference>
<feature type="transmembrane region" description="Helical" evidence="8">
    <location>
        <begin position="236"/>
        <end position="260"/>
    </location>
</feature>
<feature type="transmembrane region" description="Helical" evidence="8">
    <location>
        <begin position="61"/>
        <end position="80"/>
    </location>
</feature>
<comment type="caution">
    <text evidence="9">The sequence shown here is derived from an EMBL/GenBank/DDBJ whole genome shotgun (WGS) entry which is preliminary data.</text>
</comment>
<sequence>MGTVAHTGNSKLDSIYCYLCSYDSAYRPGPILSVQNLTWISISRLLSVFFALFYRMHQTFLVVVYAVYLTTVGLLVYIPIPLSRTFENGTCLTVSSVKTQAMGNLEKAHSCFWFTFVFLIPAVCLTTCHFLIIWHIGRNRTDAIQSDAHLWHSGLSLSETTKPNSIQRNEHANRRTGSVAAVRSSASLDESAKDRIRELIRSSIVLSVLFFVLYSYDAFRYLKGTIRKEGYGNGSFVQQVGVLLMTIFSATNPCVMFFMIQPLRRVFVKKALHTLRFFHRVVSQIKHSKGSSTT</sequence>
<dbReference type="Gene3D" id="1.20.1070.10">
    <property type="entry name" value="Rhodopsin 7-helix transmembrane proteins"/>
    <property type="match status" value="1"/>
</dbReference>
<keyword evidence="7" id="KW-0807">Transducer</keyword>
<evidence type="ECO:0000313" key="10">
    <source>
        <dbReference type="Proteomes" id="UP000316759"/>
    </source>
</evidence>
<protein>
    <recommendedName>
        <fullName evidence="11">G-protein coupled receptors family 1 profile domain-containing protein</fullName>
    </recommendedName>
</protein>
<reference evidence="9 10" key="1">
    <citation type="submission" date="2019-04" db="EMBL/GenBank/DDBJ databases">
        <title>Annotation for the trematode Fasciola gigantica.</title>
        <authorList>
            <person name="Choi Y.-J."/>
        </authorList>
    </citation>
    <scope>NUCLEOTIDE SEQUENCE [LARGE SCALE GENOMIC DNA]</scope>
    <source>
        <strain evidence="9">Uganda_cow_1</strain>
    </source>
</reference>
<keyword evidence="5 8" id="KW-0472">Membrane</keyword>
<feature type="transmembrane region" description="Helical" evidence="8">
    <location>
        <begin position="199"/>
        <end position="216"/>
    </location>
</feature>
<comment type="subcellular location">
    <subcellularLocation>
        <location evidence="1">Membrane</location>
        <topology evidence="1">Multi-pass membrane protein</topology>
    </subcellularLocation>
</comment>
<accession>A0A504ZCR3</accession>
<feature type="transmembrane region" description="Helical" evidence="8">
    <location>
        <begin position="112"/>
        <end position="134"/>
    </location>
</feature>
<dbReference type="GO" id="GO:0005886">
    <property type="term" value="C:plasma membrane"/>
    <property type="evidence" value="ECO:0007669"/>
    <property type="project" value="TreeGrafter"/>
</dbReference>
<keyword evidence="2 8" id="KW-0812">Transmembrane</keyword>
<evidence type="ECO:0008006" key="11">
    <source>
        <dbReference type="Google" id="ProtNLM"/>
    </source>
</evidence>
<dbReference type="AlphaFoldDB" id="A0A504ZCR3"/>
<dbReference type="STRING" id="46835.A0A504ZCR3"/>
<keyword evidence="4" id="KW-0297">G-protein coupled receptor</keyword>
<dbReference type="SUPFAM" id="SSF81321">
    <property type="entry name" value="Family A G protein-coupled receptor-like"/>
    <property type="match status" value="1"/>
</dbReference>
<evidence type="ECO:0000256" key="1">
    <source>
        <dbReference type="ARBA" id="ARBA00004141"/>
    </source>
</evidence>
<keyword evidence="10" id="KW-1185">Reference proteome</keyword>
<evidence type="ECO:0000256" key="3">
    <source>
        <dbReference type="ARBA" id="ARBA00022989"/>
    </source>
</evidence>
<evidence type="ECO:0000313" key="9">
    <source>
        <dbReference type="EMBL" id="TPP67070.1"/>
    </source>
</evidence>
<evidence type="ECO:0000256" key="2">
    <source>
        <dbReference type="ARBA" id="ARBA00022692"/>
    </source>
</evidence>
<gene>
    <name evidence="9" type="ORF">FGIG_10073</name>
</gene>
<dbReference type="InterPro" id="IPR000276">
    <property type="entry name" value="GPCR_Rhodpsn"/>
</dbReference>
<dbReference type="GO" id="GO:0008188">
    <property type="term" value="F:neuropeptide receptor activity"/>
    <property type="evidence" value="ECO:0007669"/>
    <property type="project" value="TreeGrafter"/>
</dbReference>
<dbReference type="OrthoDB" id="6255024at2759"/>
<evidence type="ECO:0000256" key="6">
    <source>
        <dbReference type="ARBA" id="ARBA00023170"/>
    </source>
</evidence>